<dbReference type="Proteomes" id="UP001597560">
    <property type="component" value="Unassembled WGS sequence"/>
</dbReference>
<evidence type="ECO:0000313" key="6">
    <source>
        <dbReference type="EMBL" id="MFD2962862.1"/>
    </source>
</evidence>
<evidence type="ECO:0000259" key="5">
    <source>
        <dbReference type="Pfam" id="PF24827"/>
    </source>
</evidence>
<dbReference type="SUPFAM" id="SSF53187">
    <property type="entry name" value="Zn-dependent exopeptidases"/>
    <property type="match status" value="1"/>
</dbReference>
<dbReference type="CDD" id="cd18174">
    <property type="entry name" value="M14_ASTE_ASPA_like"/>
    <property type="match status" value="1"/>
</dbReference>
<feature type="domain" description="Succinylglutamate desuccinylase/Aspartoacylase catalytic" evidence="5">
    <location>
        <begin position="61"/>
        <end position="253"/>
    </location>
</feature>
<dbReference type="Pfam" id="PF24827">
    <property type="entry name" value="AstE_AspA_cat"/>
    <property type="match status" value="1"/>
</dbReference>
<dbReference type="PIRSF" id="PIRSF039012">
    <property type="entry name" value="ASP"/>
    <property type="match status" value="1"/>
</dbReference>
<dbReference type="PANTHER" id="PTHR37326:SF1">
    <property type="entry name" value="BLL3975 PROTEIN"/>
    <property type="match status" value="1"/>
</dbReference>
<proteinExistence type="predicted"/>
<dbReference type="RefSeq" id="WP_377611143.1">
    <property type="nucleotide sequence ID" value="NZ_JBHUPA010000007.1"/>
</dbReference>
<evidence type="ECO:0000256" key="2">
    <source>
        <dbReference type="ARBA" id="ARBA00022723"/>
    </source>
</evidence>
<name>A0ABW6B0B0_9SPHI</name>
<reference evidence="7" key="1">
    <citation type="journal article" date="2019" name="Int. J. Syst. Evol. Microbiol.">
        <title>The Global Catalogue of Microorganisms (GCM) 10K type strain sequencing project: providing services to taxonomists for standard genome sequencing and annotation.</title>
        <authorList>
            <consortium name="The Broad Institute Genomics Platform"/>
            <consortium name="The Broad Institute Genome Sequencing Center for Infectious Disease"/>
            <person name="Wu L."/>
            <person name="Ma J."/>
        </authorList>
    </citation>
    <scope>NUCLEOTIDE SEQUENCE [LARGE SCALE GENOMIC DNA]</scope>
    <source>
        <strain evidence="7">KCTC 23098</strain>
    </source>
</reference>
<dbReference type="PANTHER" id="PTHR37326">
    <property type="entry name" value="BLL3975 PROTEIN"/>
    <property type="match status" value="1"/>
</dbReference>
<accession>A0ABW6B0B0</accession>
<dbReference type="EMBL" id="JBHUPA010000007">
    <property type="protein sequence ID" value="MFD2962862.1"/>
    <property type="molecule type" value="Genomic_DNA"/>
</dbReference>
<dbReference type="Gene3D" id="3.40.630.10">
    <property type="entry name" value="Zn peptidases"/>
    <property type="match status" value="1"/>
</dbReference>
<sequence>MRYILFIVMSLYFQTTFAQSLLKGALDGARPRKENLSLRVDNHKDSLLALPVSVMRGAKPGPIFTIVAGIHGFEYPPIIAVQELMKEIDTKQLTGTLIIIPVANTASFYRRSPFVNPIDHKNLNKSFPGKYDGTATERLAHLISQQVIPNSDVFLDIHGGDANEDLLPFVCYYDRRDKAEQTRVAKRLAEASGFEHIVSYPYTISDDEAALYAFKQAVQDGRIALSIECGKLGTVQISAVKKIKQAVYNCLKEMDMYTDATKSDLARTKVHYNRQEYISSHGQGIFYSTLLAGDRVTKGQQLGYITDVFGNKLQDVIAGVPGVILYKVGTPPVNKGETLFCIAYSE</sequence>
<keyword evidence="2" id="KW-0479">Metal-binding</keyword>
<evidence type="ECO:0000256" key="4">
    <source>
        <dbReference type="ARBA" id="ARBA00022833"/>
    </source>
</evidence>
<comment type="cofactor">
    <cofactor evidence="1">
        <name>Zn(2+)</name>
        <dbReference type="ChEBI" id="CHEBI:29105"/>
    </cofactor>
</comment>
<dbReference type="InterPro" id="IPR043795">
    <property type="entry name" value="N-alpha-Ac-DABA-like"/>
</dbReference>
<protein>
    <submittedName>
        <fullName evidence="6">Succinylglutamate desuccinylase/aspartoacylase family protein</fullName>
    </submittedName>
</protein>
<dbReference type="InterPro" id="IPR055438">
    <property type="entry name" value="AstE_AspA_cat"/>
</dbReference>
<keyword evidence="7" id="KW-1185">Reference proteome</keyword>
<organism evidence="6 7">
    <name type="scientific">Olivibacter jilunii</name>
    <dbReference type="NCBI Taxonomy" id="985016"/>
    <lineage>
        <taxon>Bacteria</taxon>
        <taxon>Pseudomonadati</taxon>
        <taxon>Bacteroidota</taxon>
        <taxon>Sphingobacteriia</taxon>
        <taxon>Sphingobacteriales</taxon>
        <taxon>Sphingobacteriaceae</taxon>
        <taxon>Olivibacter</taxon>
    </lineage>
</organism>
<evidence type="ECO:0000256" key="1">
    <source>
        <dbReference type="ARBA" id="ARBA00001947"/>
    </source>
</evidence>
<keyword evidence="4" id="KW-0862">Zinc</keyword>
<evidence type="ECO:0000313" key="7">
    <source>
        <dbReference type="Proteomes" id="UP001597560"/>
    </source>
</evidence>
<gene>
    <name evidence="6" type="ORF">ACFS6J_13765</name>
</gene>
<comment type="caution">
    <text evidence="6">The sequence shown here is derived from an EMBL/GenBank/DDBJ whole genome shotgun (WGS) entry which is preliminary data.</text>
</comment>
<evidence type="ECO:0000256" key="3">
    <source>
        <dbReference type="ARBA" id="ARBA00022801"/>
    </source>
</evidence>
<dbReference type="InterPro" id="IPR053138">
    <property type="entry name" value="N-alpha-Ac-DABA_deacetylase"/>
</dbReference>
<keyword evidence="3" id="KW-0378">Hydrolase</keyword>